<dbReference type="InterPro" id="IPR017930">
    <property type="entry name" value="Myb_dom"/>
</dbReference>
<dbReference type="Proteomes" id="UP000594638">
    <property type="component" value="Unassembled WGS sequence"/>
</dbReference>
<organism evidence="8 9">
    <name type="scientific">Olea europaea subsp. europaea</name>
    <dbReference type="NCBI Taxonomy" id="158383"/>
    <lineage>
        <taxon>Eukaryota</taxon>
        <taxon>Viridiplantae</taxon>
        <taxon>Streptophyta</taxon>
        <taxon>Embryophyta</taxon>
        <taxon>Tracheophyta</taxon>
        <taxon>Spermatophyta</taxon>
        <taxon>Magnoliopsida</taxon>
        <taxon>eudicotyledons</taxon>
        <taxon>Gunneridae</taxon>
        <taxon>Pentapetalae</taxon>
        <taxon>asterids</taxon>
        <taxon>lamiids</taxon>
        <taxon>Lamiales</taxon>
        <taxon>Oleaceae</taxon>
        <taxon>Oleeae</taxon>
        <taxon>Olea</taxon>
    </lineage>
</organism>
<dbReference type="OrthoDB" id="118550at2759"/>
<keyword evidence="2" id="KW-0217">Developmental protein</keyword>
<protein>
    <submittedName>
        <fullName evidence="8">RADIALIS-like 5</fullName>
    </submittedName>
</protein>
<evidence type="ECO:0000259" key="6">
    <source>
        <dbReference type="PROSITE" id="PS51293"/>
    </source>
</evidence>
<dbReference type="GO" id="GO:0048262">
    <property type="term" value="P:determination of dorsal/ventral asymmetry"/>
    <property type="evidence" value="ECO:0007669"/>
    <property type="project" value="UniProtKB-ARBA"/>
</dbReference>
<evidence type="ECO:0000256" key="4">
    <source>
        <dbReference type="ARBA" id="ARBA00023163"/>
    </source>
</evidence>
<name>A0A8S0S2H6_OLEEU</name>
<dbReference type="GO" id="GO:0009908">
    <property type="term" value="P:flower development"/>
    <property type="evidence" value="ECO:0007669"/>
    <property type="project" value="UniProtKB-ARBA"/>
</dbReference>
<dbReference type="PROSITE" id="PS51293">
    <property type="entry name" value="SANT"/>
    <property type="match status" value="1"/>
</dbReference>
<dbReference type="InterPro" id="IPR017884">
    <property type="entry name" value="SANT_dom"/>
</dbReference>
<keyword evidence="3" id="KW-0805">Transcription regulation</keyword>
<dbReference type="AlphaFoldDB" id="A0A8S0S2H6"/>
<dbReference type="InterPro" id="IPR001005">
    <property type="entry name" value="SANT/Myb"/>
</dbReference>
<dbReference type="InterPro" id="IPR044636">
    <property type="entry name" value="RADIALIS-like"/>
</dbReference>
<dbReference type="Gene3D" id="1.10.10.60">
    <property type="entry name" value="Homeodomain-like"/>
    <property type="match status" value="1"/>
</dbReference>
<evidence type="ECO:0000313" key="8">
    <source>
        <dbReference type="EMBL" id="CAA2985775.1"/>
    </source>
</evidence>
<proteinExistence type="predicted"/>
<dbReference type="FunFam" id="1.10.10.60:FF:000154">
    <property type="entry name" value="Transcription factor SRM1"/>
    <property type="match status" value="1"/>
</dbReference>
<evidence type="ECO:0000313" key="9">
    <source>
        <dbReference type="Proteomes" id="UP000594638"/>
    </source>
</evidence>
<evidence type="ECO:0000256" key="1">
    <source>
        <dbReference type="ARBA" id="ARBA00004123"/>
    </source>
</evidence>
<keyword evidence="9" id="KW-1185">Reference proteome</keyword>
<dbReference type="Pfam" id="PF00249">
    <property type="entry name" value="Myb_DNA-binding"/>
    <property type="match status" value="1"/>
</dbReference>
<dbReference type="InterPro" id="IPR009057">
    <property type="entry name" value="Homeodomain-like_sf"/>
</dbReference>
<dbReference type="GO" id="GO:0003700">
    <property type="term" value="F:DNA-binding transcription factor activity"/>
    <property type="evidence" value="ECO:0007669"/>
    <property type="project" value="InterPro"/>
</dbReference>
<sequence length="93" mass="10864">MASNSPWTPEENERFEDALAMYSENTSNRFHKIARAVGTKTVEEVRRHYEILVKDIIKIETDQIPLPKYRVITSNGRAYGNEQRQPMRNGKLQ</sequence>
<dbReference type="SMART" id="SM00717">
    <property type="entry name" value="SANT"/>
    <property type="match status" value="1"/>
</dbReference>
<keyword evidence="5" id="KW-0539">Nucleus</keyword>
<comment type="subcellular location">
    <subcellularLocation>
        <location evidence="1">Nucleus</location>
    </subcellularLocation>
</comment>
<accession>A0A8S0S2H6</accession>
<reference evidence="8 9" key="1">
    <citation type="submission" date="2019-12" db="EMBL/GenBank/DDBJ databases">
        <authorList>
            <person name="Alioto T."/>
            <person name="Alioto T."/>
            <person name="Gomez Garrido J."/>
        </authorList>
    </citation>
    <scope>NUCLEOTIDE SEQUENCE [LARGE SCALE GENOMIC DNA]</scope>
</reference>
<dbReference type="SUPFAM" id="SSF46689">
    <property type="entry name" value="Homeodomain-like"/>
    <property type="match status" value="1"/>
</dbReference>
<evidence type="ECO:0000256" key="3">
    <source>
        <dbReference type="ARBA" id="ARBA00023015"/>
    </source>
</evidence>
<dbReference type="PANTHER" id="PTHR43952">
    <property type="entry name" value="MYB FAMILY TRANSCRIPTION FACTOR-RELATED"/>
    <property type="match status" value="1"/>
</dbReference>
<feature type="domain" description="SANT" evidence="6">
    <location>
        <begin position="2"/>
        <end position="57"/>
    </location>
</feature>
<feature type="domain" description="HTH myb-type" evidence="7">
    <location>
        <begin position="1"/>
        <end position="57"/>
    </location>
</feature>
<comment type="caution">
    <text evidence="8">The sequence shown here is derived from an EMBL/GenBank/DDBJ whole genome shotgun (WGS) entry which is preliminary data.</text>
</comment>
<dbReference type="PANTHER" id="PTHR43952:SF72">
    <property type="entry name" value="MYB-LIKE DOMAIN-CONTAINING PROTEIN"/>
    <property type="match status" value="1"/>
</dbReference>
<gene>
    <name evidence="8" type="ORF">OLEA9_A113504</name>
</gene>
<evidence type="ECO:0000256" key="5">
    <source>
        <dbReference type="ARBA" id="ARBA00023242"/>
    </source>
</evidence>
<keyword evidence="4" id="KW-0804">Transcription</keyword>
<dbReference type="PROSITE" id="PS51294">
    <property type="entry name" value="HTH_MYB"/>
    <property type="match status" value="1"/>
</dbReference>
<dbReference type="GO" id="GO:0005634">
    <property type="term" value="C:nucleus"/>
    <property type="evidence" value="ECO:0007669"/>
    <property type="project" value="UniProtKB-SubCell"/>
</dbReference>
<evidence type="ECO:0000256" key="2">
    <source>
        <dbReference type="ARBA" id="ARBA00022473"/>
    </source>
</evidence>
<dbReference type="Gramene" id="OE9A113504T1">
    <property type="protein sequence ID" value="OE9A113504C1"/>
    <property type="gene ID" value="OE9A113504"/>
</dbReference>
<dbReference type="CDD" id="cd00167">
    <property type="entry name" value="SANT"/>
    <property type="match status" value="1"/>
</dbReference>
<dbReference type="EMBL" id="CACTIH010003828">
    <property type="protein sequence ID" value="CAA2985775.1"/>
    <property type="molecule type" value="Genomic_DNA"/>
</dbReference>
<evidence type="ECO:0000259" key="7">
    <source>
        <dbReference type="PROSITE" id="PS51294"/>
    </source>
</evidence>